<gene>
    <name evidence="2" type="ORF">S01H4_17769</name>
</gene>
<proteinExistence type="predicted"/>
<evidence type="ECO:0000259" key="1">
    <source>
        <dbReference type="Pfam" id="PF14311"/>
    </source>
</evidence>
<dbReference type="InterPro" id="IPR025487">
    <property type="entry name" value="DUF4379"/>
</dbReference>
<dbReference type="AlphaFoldDB" id="X1A2T3"/>
<sequence>MLNQNEVRIRKTIADFPDLVKQWHPTKNGTIKPEDITAGSDRKYWWKCVNGPDHEWEAQARSRTKKKSRCPCCVGRKVSVTNSLANLYPKIAKEWHPTKNGTIKPEQVVAGSNTKVWWKCVNGPDHEWEISSQIRTGK</sequence>
<feature type="domain" description="Treble clef zinc finger" evidence="1">
    <location>
        <begin position="19"/>
        <end position="76"/>
    </location>
</feature>
<comment type="caution">
    <text evidence="2">The sequence shown here is derived from an EMBL/GenBank/DDBJ whole genome shotgun (WGS) entry which is preliminary data.</text>
</comment>
<protein>
    <recommendedName>
        <fullName evidence="1">Treble clef zinc finger domain-containing protein</fullName>
    </recommendedName>
</protein>
<reference evidence="2" key="1">
    <citation type="journal article" date="2014" name="Front. Microbiol.">
        <title>High frequency of phylogenetically diverse reductive dehalogenase-homologous genes in deep subseafloor sedimentary metagenomes.</title>
        <authorList>
            <person name="Kawai M."/>
            <person name="Futagami T."/>
            <person name="Toyoda A."/>
            <person name="Takaki Y."/>
            <person name="Nishi S."/>
            <person name="Hori S."/>
            <person name="Arai W."/>
            <person name="Tsubouchi T."/>
            <person name="Morono Y."/>
            <person name="Uchiyama I."/>
            <person name="Ito T."/>
            <person name="Fujiyama A."/>
            <person name="Inagaki F."/>
            <person name="Takami H."/>
        </authorList>
    </citation>
    <scope>NUCLEOTIDE SEQUENCE</scope>
    <source>
        <strain evidence="2">Expedition CK06-06</strain>
    </source>
</reference>
<name>X1A2T3_9ZZZZ</name>
<dbReference type="PANTHER" id="PTHR37317:SF1">
    <property type="entry name" value="ZINC-RIBBON DOMAIN-CONTAINING PROTEIN-RELATED"/>
    <property type="match status" value="1"/>
</dbReference>
<dbReference type="EMBL" id="BART01007842">
    <property type="protein sequence ID" value="GAG64482.1"/>
    <property type="molecule type" value="Genomic_DNA"/>
</dbReference>
<organism evidence="2">
    <name type="scientific">marine sediment metagenome</name>
    <dbReference type="NCBI Taxonomy" id="412755"/>
    <lineage>
        <taxon>unclassified sequences</taxon>
        <taxon>metagenomes</taxon>
        <taxon>ecological metagenomes</taxon>
    </lineage>
</organism>
<dbReference type="Pfam" id="PF14311">
    <property type="entry name" value="DUF4379"/>
    <property type="match status" value="2"/>
</dbReference>
<evidence type="ECO:0000313" key="2">
    <source>
        <dbReference type="EMBL" id="GAG64482.1"/>
    </source>
</evidence>
<dbReference type="PANTHER" id="PTHR37317">
    <property type="entry name" value="BLR8090 PROTEIN"/>
    <property type="match status" value="1"/>
</dbReference>
<feature type="domain" description="Treble clef zinc finger" evidence="1">
    <location>
        <begin position="91"/>
        <end position="136"/>
    </location>
</feature>
<accession>X1A2T3</accession>